<accession>A0ABD1F472</accession>
<evidence type="ECO:0000313" key="2">
    <source>
        <dbReference type="Proteomes" id="UP001566132"/>
    </source>
</evidence>
<dbReference type="EMBL" id="JBDJPC010000003">
    <property type="protein sequence ID" value="KAL1508963.1"/>
    <property type="molecule type" value="Genomic_DNA"/>
</dbReference>
<dbReference type="AlphaFoldDB" id="A0ABD1F472"/>
<reference evidence="1 2" key="1">
    <citation type="submission" date="2024-05" db="EMBL/GenBank/DDBJ databases">
        <title>Genetic variation in Jamaican populations of the coffee berry borer (Hypothenemus hampei).</title>
        <authorList>
            <person name="Errbii M."/>
            <person name="Myrie A."/>
        </authorList>
    </citation>
    <scope>NUCLEOTIDE SEQUENCE [LARGE SCALE GENOMIC DNA]</scope>
    <source>
        <strain evidence="1">JA-Hopewell-2020-01-JO</strain>
        <tissue evidence="1">Whole body</tissue>
    </source>
</reference>
<name>A0ABD1F472_HYPHA</name>
<keyword evidence="2" id="KW-1185">Reference proteome</keyword>
<organism evidence="1 2">
    <name type="scientific">Hypothenemus hampei</name>
    <name type="common">Coffee berry borer</name>
    <dbReference type="NCBI Taxonomy" id="57062"/>
    <lineage>
        <taxon>Eukaryota</taxon>
        <taxon>Metazoa</taxon>
        <taxon>Ecdysozoa</taxon>
        <taxon>Arthropoda</taxon>
        <taxon>Hexapoda</taxon>
        <taxon>Insecta</taxon>
        <taxon>Pterygota</taxon>
        <taxon>Neoptera</taxon>
        <taxon>Endopterygota</taxon>
        <taxon>Coleoptera</taxon>
        <taxon>Polyphaga</taxon>
        <taxon>Cucujiformia</taxon>
        <taxon>Curculionidae</taxon>
        <taxon>Scolytinae</taxon>
        <taxon>Hypothenemus</taxon>
    </lineage>
</organism>
<sequence length="76" mass="8678">MYEDFDNEMVDGMAENNSISAYFGAGSTFELARSTVKTIIKVHLFQHITGVDGLRTDEFRTETSHFLKLTEAKNHY</sequence>
<proteinExistence type="predicted"/>
<gene>
    <name evidence="1" type="ORF">ABEB36_003776</name>
</gene>
<dbReference type="Proteomes" id="UP001566132">
    <property type="component" value="Unassembled WGS sequence"/>
</dbReference>
<comment type="caution">
    <text evidence="1">The sequence shown here is derived from an EMBL/GenBank/DDBJ whole genome shotgun (WGS) entry which is preliminary data.</text>
</comment>
<protein>
    <submittedName>
        <fullName evidence="1">Uncharacterized protein</fullName>
    </submittedName>
</protein>
<evidence type="ECO:0000313" key="1">
    <source>
        <dbReference type="EMBL" id="KAL1508963.1"/>
    </source>
</evidence>